<comment type="similarity">
    <text evidence="2">Belongs to the UPF0382 family.</text>
</comment>
<reference evidence="7" key="1">
    <citation type="journal article" date="2019" name="PLoS Negl. Trop. Dis.">
        <title>Revisiting the worldwide diversity of Leptospira species in the environment.</title>
        <authorList>
            <person name="Vincent A.T."/>
            <person name="Schiettekatte O."/>
            <person name="Bourhy P."/>
            <person name="Veyrier F.J."/>
            <person name="Picardeau M."/>
        </authorList>
    </citation>
    <scope>NUCLEOTIDE SEQUENCE [LARGE SCALE GENOMIC DNA]</scope>
    <source>
        <strain evidence="7">201702451</strain>
    </source>
</reference>
<feature type="transmembrane region" description="Helical" evidence="6">
    <location>
        <begin position="82"/>
        <end position="105"/>
    </location>
</feature>
<proteinExistence type="inferred from homology"/>
<name>A0A4Z1A1V1_9LEPT</name>
<dbReference type="OrthoDB" id="9802121at2"/>
<evidence type="ECO:0000313" key="8">
    <source>
        <dbReference type="Proteomes" id="UP000297567"/>
    </source>
</evidence>
<evidence type="ECO:0000256" key="5">
    <source>
        <dbReference type="ARBA" id="ARBA00023136"/>
    </source>
</evidence>
<keyword evidence="3 6" id="KW-0812">Transmembrane</keyword>
<dbReference type="EMBL" id="RQGH01000026">
    <property type="protein sequence ID" value="TGL65596.1"/>
    <property type="molecule type" value="Genomic_DNA"/>
</dbReference>
<feature type="transmembrane region" description="Helical" evidence="6">
    <location>
        <begin position="111"/>
        <end position="138"/>
    </location>
</feature>
<keyword evidence="8" id="KW-1185">Reference proteome</keyword>
<sequence length="142" mass="15819">MKLVKKQSDLVLILLICFSGFLAVAIGAFGAHGLKKIITPELMVVFETGNKYHFYHSIVSLLTFFILLVADSKEVSLKTQKFLRISSWMFLIGILIFSFSLYALAITGIKILGAITPFGGVSFLLGWLFLGLGMYYFLVPKK</sequence>
<accession>A0A4Z1A1V1</accession>
<evidence type="ECO:0000256" key="1">
    <source>
        <dbReference type="ARBA" id="ARBA00004141"/>
    </source>
</evidence>
<feature type="transmembrane region" description="Helical" evidence="6">
    <location>
        <begin position="12"/>
        <end position="32"/>
    </location>
</feature>
<gene>
    <name evidence="7" type="ORF">EHQ62_13630</name>
</gene>
<dbReference type="PANTHER" id="PTHR43461">
    <property type="entry name" value="TRANSMEMBRANE PROTEIN 256"/>
    <property type="match status" value="1"/>
</dbReference>
<evidence type="ECO:0000256" key="6">
    <source>
        <dbReference type="SAM" id="Phobius"/>
    </source>
</evidence>
<evidence type="ECO:0000256" key="4">
    <source>
        <dbReference type="ARBA" id="ARBA00022989"/>
    </source>
</evidence>
<keyword evidence="4 6" id="KW-1133">Transmembrane helix</keyword>
<dbReference type="GO" id="GO:0005886">
    <property type="term" value="C:plasma membrane"/>
    <property type="evidence" value="ECO:0007669"/>
    <property type="project" value="TreeGrafter"/>
</dbReference>
<dbReference type="RefSeq" id="WP_135643605.1">
    <property type="nucleotide sequence ID" value="NZ_RQGH01000026.1"/>
</dbReference>
<evidence type="ECO:0000256" key="3">
    <source>
        <dbReference type="ARBA" id="ARBA00022692"/>
    </source>
</evidence>
<evidence type="ECO:0000256" key="2">
    <source>
        <dbReference type="ARBA" id="ARBA00009694"/>
    </source>
</evidence>
<dbReference type="AlphaFoldDB" id="A0A4Z1A1V1"/>
<evidence type="ECO:0000313" key="7">
    <source>
        <dbReference type="EMBL" id="TGL65596.1"/>
    </source>
</evidence>
<dbReference type="InterPro" id="IPR006696">
    <property type="entry name" value="DUF423"/>
</dbReference>
<feature type="transmembrane region" description="Helical" evidence="6">
    <location>
        <begin position="52"/>
        <end position="70"/>
    </location>
</feature>
<organism evidence="7 8">
    <name type="scientific">Leptospira jelokensis</name>
    <dbReference type="NCBI Taxonomy" id="2484931"/>
    <lineage>
        <taxon>Bacteria</taxon>
        <taxon>Pseudomonadati</taxon>
        <taxon>Spirochaetota</taxon>
        <taxon>Spirochaetia</taxon>
        <taxon>Leptospirales</taxon>
        <taxon>Leptospiraceae</taxon>
        <taxon>Leptospira</taxon>
    </lineage>
</organism>
<dbReference type="PANTHER" id="PTHR43461:SF1">
    <property type="entry name" value="TRANSMEMBRANE PROTEIN 256"/>
    <property type="match status" value="1"/>
</dbReference>
<comment type="subcellular location">
    <subcellularLocation>
        <location evidence="1">Membrane</location>
        <topology evidence="1">Multi-pass membrane protein</topology>
    </subcellularLocation>
</comment>
<dbReference type="Pfam" id="PF04241">
    <property type="entry name" value="DUF423"/>
    <property type="match status" value="1"/>
</dbReference>
<keyword evidence="5 6" id="KW-0472">Membrane</keyword>
<protein>
    <submittedName>
        <fullName evidence="7">DUF423 domain-containing protein</fullName>
    </submittedName>
</protein>
<dbReference type="Proteomes" id="UP000297567">
    <property type="component" value="Unassembled WGS sequence"/>
</dbReference>
<comment type="caution">
    <text evidence="7">The sequence shown here is derived from an EMBL/GenBank/DDBJ whole genome shotgun (WGS) entry which is preliminary data.</text>
</comment>